<sequence length="72" mass="7748">MHLPAHAPEAGVEGSEEPALGLWEVVWSSASQRPSGSTGPAQLHSHPREKRHSDWDEVVRAMTGTPEKLAGI</sequence>
<comment type="caution">
    <text evidence="2">The sequence shown here is derived from an EMBL/GenBank/DDBJ whole genome shotgun (WGS) entry which is preliminary data.</text>
</comment>
<organism evidence="2 3">
    <name type="scientific">Saguinus oedipus</name>
    <name type="common">Cotton-top tamarin</name>
    <name type="synonym">Oedipomidas oedipus</name>
    <dbReference type="NCBI Taxonomy" id="9490"/>
    <lineage>
        <taxon>Eukaryota</taxon>
        <taxon>Metazoa</taxon>
        <taxon>Chordata</taxon>
        <taxon>Craniata</taxon>
        <taxon>Vertebrata</taxon>
        <taxon>Euteleostomi</taxon>
        <taxon>Mammalia</taxon>
        <taxon>Eutheria</taxon>
        <taxon>Euarchontoglires</taxon>
        <taxon>Primates</taxon>
        <taxon>Haplorrhini</taxon>
        <taxon>Platyrrhini</taxon>
        <taxon>Cebidae</taxon>
        <taxon>Callitrichinae</taxon>
        <taxon>Saguinus</taxon>
    </lineage>
</organism>
<evidence type="ECO:0000256" key="1">
    <source>
        <dbReference type="SAM" id="MobiDB-lite"/>
    </source>
</evidence>
<evidence type="ECO:0000313" key="3">
    <source>
        <dbReference type="Proteomes" id="UP001266305"/>
    </source>
</evidence>
<accession>A0ABQ9USQ9</accession>
<proteinExistence type="predicted"/>
<dbReference type="EMBL" id="JASSZA010000010">
    <property type="protein sequence ID" value="KAK2099533.1"/>
    <property type="molecule type" value="Genomic_DNA"/>
</dbReference>
<dbReference type="Proteomes" id="UP001266305">
    <property type="component" value="Unassembled WGS sequence"/>
</dbReference>
<gene>
    <name evidence="2" type="ORF">P7K49_020881</name>
</gene>
<keyword evidence="3" id="KW-1185">Reference proteome</keyword>
<protein>
    <submittedName>
        <fullName evidence="2">Uncharacterized protein</fullName>
    </submittedName>
</protein>
<reference evidence="2 3" key="1">
    <citation type="submission" date="2023-05" db="EMBL/GenBank/DDBJ databases">
        <title>B98-5 Cell Line De Novo Hybrid Assembly: An Optical Mapping Approach.</title>
        <authorList>
            <person name="Kananen K."/>
            <person name="Auerbach J.A."/>
            <person name="Kautto E."/>
            <person name="Blachly J.S."/>
        </authorList>
    </citation>
    <scope>NUCLEOTIDE SEQUENCE [LARGE SCALE GENOMIC DNA]</scope>
    <source>
        <strain evidence="2">B95-8</strain>
        <tissue evidence="2">Cell line</tissue>
    </source>
</reference>
<feature type="region of interest" description="Disordered" evidence="1">
    <location>
        <begin position="29"/>
        <end position="72"/>
    </location>
</feature>
<evidence type="ECO:0000313" key="2">
    <source>
        <dbReference type="EMBL" id="KAK2099533.1"/>
    </source>
</evidence>
<feature type="compositionally biased region" description="Polar residues" evidence="1">
    <location>
        <begin position="29"/>
        <end position="40"/>
    </location>
</feature>
<name>A0ABQ9USQ9_SAGOE</name>